<organism evidence="2 3">
    <name type="scientific">Mycobacterium paraseoulense</name>
    <dbReference type="NCBI Taxonomy" id="590652"/>
    <lineage>
        <taxon>Bacteria</taxon>
        <taxon>Bacillati</taxon>
        <taxon>Actinomycetota</taxon>
        <taxon>Actinomycetes</taxon>
        <taxon>Mycobacteriales</taxon>
        <taxon>Mycobacteriaceae</taxon>
        <taxon>Mycobacterium</taxon>
    </lineage>
</organism>
<evidence type="ECO:0000313" key="3">
    <source>
        <dbReference type="Proteomes" id="UP000192513"/>
    </source>
</evidence>
<dbReference type="Gene3D" id="3.40.50.1110">
    <property type="entry name" value="SGNH hydrolase"/>
    <property type="match status" value="1"/>
</dbReference>
<evidence type="ECO:0000259" key="1">
    <source>
        <dbReference type="Pfam" id="PF13472"/>
    </source>
</evidence>
<name>A0A1X0I263_9MYCO</name>
<dbReference type="PANTHER" id="PTHR30383">
    <property type="entry name" value="THIOESTERASE 1/PROTEASE 1/LYSOPHOSPHOLIPASE L1"/>
    <property type="match status" value="1"/>
</dbReference>
<evidence type="ECO:0000313" key="2">
    <source>
        <dbReference type="EMBL" id="ORB32736.1"/>
    </source>
</evidence>
<dbReference type="SUPFAM" id="SSF52266">
    <property type="entry name" value="SGNH hydrolase"/>
    <property type="match status" value="1"/>
</dbReference>
<dbReference type="Proteomes" id="UP000192513">
    <property type="component" value="Unassembled WGS sequence"/>
</dbReference>
<reference evidence="2 3" key="1">
    <citation type="submission" date="2017-02" db="EMBL/GenBank/DDBJ databases">
        <title>The new phylogeny of genus Mycobacterium.</title>
        <authorList>
            <person name="Tortoli E."/>
            <person name="Trovato A."/>
            <person name="Cirillo D.M."/>
        </authorList>
    </citation>
    <scope>NUCLEOTIDE SEQUENCE [LARGE SCALE GENOMIC DNA]</scope>
    <source>
        <strain evidence="2 3">DSM 45000</strain>
    </source>
</reference>
<dbReference type="OrthoDB" id="9794725at2"/>
<feature type="domain" description="SGNH hydrolase-type esterase" evidence="1">
    <location>
        <begin position="11"/>
        <end position="181"/>
    </location>
</feature>
<dbReference type="EMBL" id="MVIE01000099">
    <property type="protein sequence ID" value="ORB32736.1"/>
    <property type="molecule type" value="Genomic_DNA"/>
</dbReference>
<dbReference type="Pfam" id="PF13472">
    <property type="entry name" value="Lipase_GDSL_2"/>
    <property type="match status" value="1"/>
</dbReference>
<dbReference type="GO" id="GO:0004622">
    <property type="term" value="F:phosphatidylcholine lysophospholipase activity"/>
    <property type="evidence" value="ECO:0007669"/>
    <property type="project" value="TreeGrafter"/>
</dbReference>
<accession>A0A1X0I263</accession>
<dbReference type="InterPro" id="IPR013830">
    <property type="entry name" value="SGNH_hydro"/>
</dbReference>
<keyword evidence="3" id="KW-1185">Reference proteome</keyword>
<comment type="caution">
    <text evidence="2">The sequence shown here is derived from an EMBL/GenBank/DDBJ whole genome shotgun (WGS) entry which is preliminary data.</text>
</comment>
<protein>
    <recommendedName>
        <fullName evidence="1">SGNH hydrolase-type esterase domain-containing protein</fullName>
    </recommendedName>
</protein>
<dbReference type="AlphaFoldDB" id="A0A1X0I263"/>
<dbReference type="STRING" id="590652.BST39_28530"/>
<dbReference type="InterPro" id="IPR051532">
    <property type="entry name" value="Ester_Hydrolysis_Enzymes"/>
</dbReference>
<gene>
    <name evidence="2" type="ORF">BST39_28530</name>
</gene>
<dbReference type="RefSeq" id="WP_083176799.1">
    <property type="nucleotide sequence ID" value="NZ_AP022619.1"/>
</dbReference>
<proteinExistence type="predicted"/>
<dbReference type="PANTHER" id="PTHR30383:SF5">
    <property type="entry name" value="SGNH HYDROLASE-TYPE ESTERASE DOMAIN-CONTAINING PROTEIN"/>
    <property type="match status" value="1"/>
</dbReference>
<sequence length="251" mass="28133">MTSASAETVACVGSSTTAAKGTYRWIAELEGRPRNGRFRFLNFGVGGDLSFHTIRRLRRVSASRPDRVIVLIGTNDILASVFPNFRRVVRVWKGLPAEPSAPRFEETLALITRRLRHETGARIALSSLAPVGEDPHSRHVVQARLNDEFAAYTDAIRAVASREGTDYIGFFEAFQDQLVRADTAKPFTRFSFPSFYRDYLIREAVLRRSFDEISRMNGWEFHIDGIHLNTRGGRILTEAVQGFLDSPAGGN</sequence>
<dbReference type="InterPro" id="IPR036514">
    <property type="entry name" value="SGNH_hydro_sf"/>
</dbReference>